<feature type="site" description="Transition state stabilizer" evidence="3">
    <location>
        <position position="19"/>
    </location>
</feature>
<feature type="site" description="Transition state stabilizer" evidence="3">
    <location>
        <position position="26"/>
    </location>
</feature>
<dbReference type="InterPro" id="IPR001228">
    <property type="entry name" value="IspD"/>
</dbReference>
<evidence type="ECO:0000313" key="4">
    <source>
        <dbReference type="EMBL" id="MCZ2474043.1"/>
    </source>
</evidence>
<comment type="pathway">
    <text evidence="3">Isoprenoid biosynthesis; isopentenyl diphosphate biosynthesis via DXP pathway; isopentenyl diphosphate from 1-deoxy-D-xylulose 5-phosphate: step 2/6.</text>
</comment>
<comment type="catalytic activity">
    <reaction evidence="3">
        <text>2-C-methyl-D-erythritol 4-phosphate + CTP + H(+) = 4-CDP-2-C-methyl-D-erythritol + diphosphate</text>
        <dbReference type="Rhea" id="RHEA:13429"/>
        <dbReference type="ChEBI" id="CHEBI:15378"/>
        <dbReference type="ChEBI" id="CHEBI:33019"/>
        <dbReference type="ChEBI" id="CHEBI:37563"/>
        <dbReference type="ChEBI" id="CHEBI:57823"/>
        <dbReference type="ChEBI" id="CHEBI:58262"/>
        <dbReference type="EC" id="2.7.7.60"/>
    </reaction>
</comment>
<dbReference type="PANTHER" id="PTHR32125:SF4">
    <property type="entry name" value="2-C-METHYL-D-ERYTHRITOL 4-PHOSPHATE CYTIDYLYLTRANSFERASE, CHLOROPLASTIC"/>
    <property type="match status" value="1"/>
</dbReference>
<dbReference type="GO" id="GO:0050518">
    <property type="term" value="F:2-C-methyl-D-erythritol 4-phosphate cytidylyltransferase activity"/>
    <property type="evidence" value="ECO:0007669"/>
    <property type="project" value="UniProtKB-EC"/>
</dbReference>
<name>A0ABT4JCR5_9BACT</name>
<reference evidence="4 5" key="1">
    <citation type="submission" date="2020-03" db="EMBL/GenBank/DDBJ databases">
        <authorList>
            <person name="Pitt A."/>
            <person name="Hahn M.W."/>
        </authorList>
    </citation>
    <scope>NUCLEOTIDE SEQUENCE [LARGE SCALE GENOMIC DNA]</scope>
    <source>
        <strain evidence="4 5">5A-MARBSE</strain>
    </source>
</reference>
<dbReference type="EC" id="2.7.7.60" evidence="3"/>
<dbReference type="InterPro" id="IPR034683">
    <property type="entry name" value="IspD/TarI"/>
</dbReference>
<dbReference type="NCBIfam" id="NF001186">
    <property type="entry name" value="PRK00155.2-3"/>
    <property type="match status" value="1"/>
</dbReference>
<dbReference type="Proteomes" id="UP001321186">
    <property type="component" value="Unassembled WGS sequence"/>
</dbReference>
<dbReference type="InterPro" id="IPR050088">
    <property type="entry name" value="IspD/TarI_cytidylyltransf_bact"/>
</dbReference>
<dbReference type="CDD" id="cd02516">
    <property type="entry name" value="CDP-ME_synthetase"/>
    <property type="match status" value="1"/>
</dbReference>
<dbReference type="SUPFAM" id="SSF53448">
    <property type="entry name" value="Nucleotide-diphospho-sugar transferases"/>
    <property type="match status" value="1"/>
</dbReference>
<keyword evidence="5" id="KW-1185">Reference proteome</keyword>
<dbReference type="Gene3D" id="3.90.550.10">
    <property type="entry name" value="Spore Coat Polysaccharide Biosynthesis Protein SpsA, Chain A"/>
    <property type="match status" value="1"/>
</dbReference>
<proteinExistence type="inferred from homology"/>
<feature type="site" description="Positions MEP for the nucleophilic attack" evidence="3">
    <location>
        <position position="162"/>
    </location>
</feature>
<feature type="site" description="Positions MEP for the nucleophilic attack" evidence="3">
    <location>
        <position position="216"/>
    </location>
</feature>
<gene>
    <name evidence="3" type="primary">ispD</name>
    <name evidence="4" type="ORF">G9H61_01190</name>
</gene>
<dbReference type="EMBL" id="JAANOH010000001">
    <property type="protein sequence ID" value="MCZ2474043.1"/>
    <property type="molecule type" value="Genomic_DNA"/>
</dbReference>
<comment type="similarity">
    <text evidence="3">Belongs to the IspD/TarI cytidylyltransferase family. IspD subfamily.</text>
</comment>
<evidence type="ECO:0000256" key="1">
    <source>
        <dbReference type="ARBA" id="ARBA00022679"/>
    </source>
</evidence>
<comment type="function">
    <text evidence="3">Catalyzes the formation of 4-diphosphocytidyl-2-C-methyl-D-erythritol from CTP and 2-C-methyl-D-erythritol 4-phosphate (MEP).</text>
</comment>
<evidence type="ECO:0000313" key="5">
    <source>
        <dbReference type="Proteomes" id="UP001321186"/>
    </source>
</evidence>
<organism evidence="4 5">
    <name type="scientific">Aquirufa ecclesiirivi</name>
    <dbReference type="NCBI Taxonomy" id="2715124"/>
    <lineage>
        <taxon>Bacteria</taxon>
        <taxon>Pseudomonadati</taxon>
        <taxon>Bacteroidota</taxon>
        <taxon>Cytophagia</taxon>
        <taxon>Cytophagales</taxon>
        <taxon>Flectobacillaceae</taxon>
        <taxon>Aquirufa</taxon>
    </lineage>
</organism>
<dbReference type="PANTHER" id="PTHR32125">
    <property type="entry name" value="2-C-METHYL-D-ERYTHRITOL 4-PHOSPHATE CYTIDYLYLTRANSFERASE, CHLOROPLASTIC"/>
    <property type="match status" value="1"/>
</dbReference>
<protein>
    <recommendedName>
        <fullName evidence="3">2-C-methyl-D-erythritol 4-phosphate cytidylyltransferase</fullName>
        <ecNumber evidence="3">2.7.7.60</ecNumber>
    </recommendedName>
    <alternativeName>
        <fullName evidence="3">4-diphosphocytidyl-2C-methyl-D-erythritol synthase</fullName>
    </alternativeName>
    <alternativeName>
        <fullName evidence="3">MEP cytidylyltransferase</fullName>
        <shortName evidence="3">MCT</shortName>
    </alternativeName>
</protein>
<dbReference type="Pfam" id="PF01128">
    <property type="entry name" value="IspD"/>
    <property type="match status" value="1"/>
</dbReference>
<evidence type="ECO:0000256" key="3">
    <source>
        <dbReference type="HAMAP-Rule" id="MF_00108"/>
    </source>
</evidence>
<sequence>MGFVLKKYAIIVAGGTGQRMKSAVPKQFLLLQGKPILFHTLLQFKKAFAEIELILVLPRDQFSTWQLLCQEYPEIIQACPHHLVEGGATRFHSSQQGILAIPVEKQALVAIHDGVRPLVSVDSIRHAYQSAEEYGNAVLAVSSKDSIRQWDTNENVYLPLDRTHIKIIQTPQIFEISILKRAFQQEYQDFFTDDASVVEVLGIDIHLVEGNYSNIKITTPEDMLIAEALTQNAST</sequence>
<keyword evidence="3" id="KW-0414">Isoprene biosynthesis</keyword>
<keyword evidence="1 3" id="KW-0808">Transferase</keyword>
<comment type="caution">
    <text evidence="4">The sequence shown here is derived from an EMBL/GenBank/DDBJ whole genome shotgun (WGS) entry which is preliminary data.</text>
</comment>
<evidence type="ECO:0000256" key="2">
    <source>
        <dbReference type="ARBA" id="ARBA00022695"/>
    </source>
</evidence>
<dbReference type="InterPro" id="IPR029044">
    <property type="entry name" value="Nucleotide-diphossugar_trans"/>
</dbReference>
<dbReference type="NCBIfam" id="TIGR00453">
    <property type="entry name" value="ispD"/>
    <property type="match status" value="1"/>
</dbReference>
<accession>A0ABT4JCR5</accession>
<dbReference type="HAMAP" id="MF_00108">
    <property type="entry name" value="IspD"/>
    <property type="match status" value="1"/>
</dbReference>
<keyword evidence="2 3" id="KW-0548">Nucleotidyltransferase</keyword>